<gene>
    <name evidence="1" type="ORF">TNCV_2562321</name>
</gene>
<keyword evidence="2" id="KW-1185">Reference proteome</keyword>
<evidence type="ECO:0000313" key="2">
    <source>
        <dbReference type="Proteomes" id="UP000887159"/>
    </source>
</evidence>
<dbReference type="EMBL" id="BMAU01021004">
    <property type="protein sequence ID" value="GFX86350.1"/>
    <property type="molecule type" value="Genomic_DNA"/>
</dbReference>
<dbReference type="AlphaFoldDB" id="A0A8X6R2I6"/>
<sequence length="164" mass="18018">MWVRCCPRVAVMGVENTPLEKDASSVNNTEAAEKGFAIRCCKYHREKARRGAKSHSLVTGRAAARPLQSVAPYARIISTFSAFVYFCHRTASLCDGNKASFQRTPSYRSVPLAANSPLDGEICIFCLPLTPLAKIFAENPARFIHRHDTCNPGYVSGFDGLFTA</sequence>
<reference evidence="1" key="1">
    <citation type="submission" date="2020-08" db="EMBL/GenBank/DDBJ databases">
        <title>Multicomponent nature underlies the extraordinary mechanical properties of spider dragline silk.</title>
        <authorList>
            <person name="Kono N."/>
            <person name="Nakamura H."/>
            <person name="Mori M."/>
            <person name="Yoshida Y."/>
            <person name="Ohtoshi R."/>
            <person name="Malay A.D."/>
            <person name="Moran D.A.P."/>
            <person name="Tomita M."/>
            <person name="Numata K."/>
            <person name="Arakawa K."/>
        </authorList>
    </citation>
    <scope>NUCLEOTIDE SEQUENCE</scope>
</reference>
<dbReference type="Proteomes" id="UP000887159">
    <property type="component" value="Unassembled WGS sequence"/>
</dbReference>
<accession>A0A8X6R2I6</accession>
<protein>
    <submittedName>
        <fullName evidence="1">Uncharacterized protein</fullName>
    </submittedName>
</protein>
<proteinExistence type="predicted"/>
<comment type="caution">
    <text evidence="1">The sequence shown here is derived from an EMBL/GenBank/DDBJ whole genome shotgun (WGS) entry which is preliminary data.</text>
</comment>
<organism evidence="1 2">
    <name type="scientific">Trichonephila clavipes</name>
    <name type="common">Golden silk orbweaver</name>
    <name type="synonym">Nephila clavipes</name>
    <dbReference type="NCBI Taxonomy" id="2585209"/>
    <lineage>
        <taxon>Eukaryota</taxon>
        <taxon>Metazoa</taxon>
        <taxon>Ecdysozoa</taxon>
        <taxon>Arthropoda</taxon>
        <taxon>Chelicerata</taxon>
        <taxon>Arachnida</taxon>
        <taxon>Araneae</taxon>
        <taxon>Araneomorphae</taxon>
        <taxon>Entelegynae</taxon>
        <taxon>Araneoidea</taxon>
        <taxon>Nephilidae</taxon>
        <taxon>Trichonephila</taxon>
    </lineage>
</organism>
<evidence type="ECO:0000313" key="1">
    <source>
        <dbReference type="EMBL" id="GFX86350.1"/>
    </source>
</evidence>
<name>A0A8X6R2I6_TRICX</name>